<dbReference type="PANTHER" id="PTHR41795">
    <property type="entry name" value="EXOPOLYSACCHARIDE SYNTHESIS PROTEIN"/>
    <property type="match status" value="1"/>
</dbReference>
<feature type="transmembrane region" description="Helical" evidence="1">
    <location>
        <begin position="209"/>
        <end position="227"/>
    </location>
</feature>
<dbReference type="EMBL" id="CP036278">
    <property type="protein sequence ID" value="QDU54011.1"/>
    <property type="molecule type" value="Genomic_DNA"/>
</dbReference>
<proteinExistence type="predicted"/>
<keyword evidence="1" id="KW-1133">Transmembrane helix</keyword>
<dbReference type="KEGG" id="amuc:Pan181_01910"/>
<evidence type="ECO:0000313" key="3">
    <source>
        <dbReference type="Proteomes" id="UP000315750"/>
    </source>
</evidence>
<keyword evidence="1" id="KW-0812">Transmembrane</keyword>
<feature type="transmembrane region" description="Helical" evidence="1">
    <location>
        <begin position="184"/>
        <end position="203"/>
    </location>
</feature>
<keyword evidence="3" id="KW-1185">Reference proteome</keyword>
<protein>
    <submittedName>
        <fullName evidence="2">Exopolysaccharide synthesis, ExoD</fullName>
    </submittedName>
</protein>
<keyword evidence="1" id="KW-0472">Membrane</keyword>
<dbReference type="OrthoDB" id="284449at2"/>
<evidence type="ECO:0000313" key="2">
    <source>
        <dbReference type="EMBL" id="QDU54011.1"/>
    </source>
</evidence>
<organism evidence="2 3">
    <name type="scientific">Aeoliella mucimassa</name>
    <dbReference type="NCBI Taxonomy" id="2527972"/>
    <lineage>
        <taxon>Bacteria</taxon>
        <taxon>Pseudomonadati</taxon>
        <taxon>Planctomycetota</taxon>
        <taxon>Planctomycetia</taxon>
        <taxon>Pirellulales</taxon>
        <taxon>Lacipirellulaceae</taxon>
        <taxon>Aeoliella</taxon>
    </lineage>
</organism>
<dbReference type="InterPro" id="IPR010331">
    <property type="entry name" value="ExoD"/>
</dbReference>
<name>A0A518AH07_9BACT</name>
<accession>A0A518AH07</accession>
<dbReference type="PIRSF" id="PIRSF033239">
    <property type="entry name" value="ExoD"/>
    <property type="match status" value="1"/>
</dbReference>
<feature type="transmembrane region" description="Helical" evidence="1">
    <location>
        <begin position="78"/>
        <end position="107"/>
    </location>
</feature>
<sequence>MRSLSRISQSIFVRLIVLQPPYWSLADHQKTMPATDGSPQNLEEVVDQLETKVEQEDETLTVREALDAFDGRTFGPLLVLPALIALIPPIGMIPFVPTIMGSIIILISSQYMLGRTHPWVPAVLGERSVKKKKVLEAVDRSRPWAKWVDGFLGSRLQVLVEGPMEHVIAGLCVLLALMMPMAELIPGLAAVPAAAILFLGLAITARDGLLGLLGITLATGGFGYLIYKLMT</sequence>
<gene>
    <name evidence="2" type="ORF">Pan181_01910</name>
</gene>
<evidence type="ECO:0000256" key="1">
    <source>
        <dbReference type="SAM" id="Phobius"/>
    </source>
</evidence>
<dbReference type="Pfam" id="PF06055">
    <property type="entry name" value="ExoD"/>
    <property type="match status" value="1"/>
</dbReference>
<dbReference type="PANTHER" id="PTHR41795:SF1">
    <property type="entry name" value="EXOPOLYSACCHARIDE SYNTHESIS PROTEIN"/>
    <property type="match status" value="1"/>
</dbReference>
<reference evidence="2 3" key="1">
    <citation type="submission" date="2019-02" db="EMBL/GenBank/DDBJ databases">
        <title>Deep-cultivation of Planctomycetes and their phenomic and genomic characterization uncovers novel biology.</title>
        <authorList>
            <person name="Wiegand S."/>
            <person name="Jogler M."/>
            <person name="Boedeker C."/>
            <person name="Pinto D."/>
            <person name="Vollmers J."/>
            <person name="Rivas-Marin E."/>
            <person name="Kohn T."/>
            <person name="Peeters S.H."/>
            <person name="Heuer A."/>
            <person name="Rast P."/>
            <person name="Oberbeckmann S."/>
            <person name="Bunk B."/>
            <person name="Jeske O."/>
            <person name="Meyerdierks A."/>
            <person name="Storesund J.E."/>
            <person name="Kallscheuer N."/>
            <person name="Luecker S."/>
            <person name="Lage O.M."/>
            <person name="Pohl T."/>
            <person name="Merkel B.J."/>
            <person name="Hornburger P."/>
            <person name="Mueller R.-W."/>
            <person name="Bruemmer F."/>
            <person name="Labrenz M."/>
            <person name="Spormann A.M."/>
            <person name="Op den Camp H."/>
            <person name="Overmann J."/>
            <person name="Amann R."/>
            <person name="Jetten M.S.M."/>
            <person name="Mascher T."/>
            <person name="Medema M.H."/>
            <person name="Devos D.P."/>
            <person name="Kaster A.-K."/>
            <person name="Ovreas L."/>
            <person name="Rohde M."/>
            <person name="Galperin M.Y."/>
            <person name="Jogler C."/>
        </authorList>
    </citation>
    <scope>NUCLEOTIDE SEQUENCE [LARGE SCALE GENOMIC DNA]</scope>
    <source>
        <strain evidence="2 3">Pan181</strain>
    </source>
</reference>
<dbReference type="AlphaFoldDB" id="A0A518AH07"/>
<dbReference type="Proteomes" id="UP000315750">
    <property type="component" value="Chromosome"/>
</dbReference>